<keyword evidence="13" id="KW-1185">Reference proteome</keyword>
<comment type="similarity">
    <text evidence="1 6">Belongs to the sirtuin family. Class I subfamily.</text>
</comment>
<dbReference type="RefSeq" id="XP_056504783.1">
    <property type="nucleotide sequence ID" value="XM_056639026.1"/>
</dbReference>
<evidence type="ECO:0000256" key="8">
    <source>
        <dbReference type="PIRSR" id="PIRSR037938-2"/>
    </source>
</evidence>
<feature type="binding site" evidence="10">
    <location>
        <position position="173"/>
    </location>
    <ligand>
        <name>Zn(2+)</name>
        <dbReference type="ChEBI" id="CHEBI:29105"/>
    </ligand>
</feature>
<evidence type="ECO:0000256" key="1">
    <source>
        <dbReference type="ARBA" id="ARBA00006924"/>
    </source>
</evidence>
<protein>
    <recommendedName>
        <fullName evidence="6">NAD-dependent protein deacetylase</fullName>
        <ecNumber evidence="6">2.3.1.286</ecNumber>
    </recommendedName>
</protein>
<evidence type="ECO:0000259" key="11">
    <source>
        <dbReference type="PROSITE" id="PS50305"/>
    </source>
</evidence>
<dbReference type="Gene3D" id="3.30.1600.10">
    <property type="entry name" value="SIR2/SIRT2 'Small Domain"/>
    <property type="match status" value="1"/>
</dbReference>
<feature type="active site" description="Proton acceptor" evidence="7 10">
    <location>
        <position position="141"/>
    </location>
</feature>
<dbReference type="Proteomes" id="UP001147733">
    <property type="component" value="Unassembled WGS sequence"/>
</dbReference>
<dbReference type="GO" id="GO:0005634">
    <property type="term" value="C:nucleus"/>
    <property type="evidence" value="ECO:0007669"/>
    <property type="project" value="TreeGrafter"/>
</dbReference>
<dbReference type="PROSITE" id="PS50305">
    <property type="entry name" value="SIRTUIN"/>
    <property type="match status" value="1"/>
</dbReference>
<dbReference type="PIRSF" id="PIRSF037938">
    <property type="entry name" value="SIR2_euk"/>
    <property type="match status" value="1"/>
</dbReference>
<feature type="binding site" evidence="9 10">
    <location>
        <position position="178"/>
    </location>
    <ligand>
        <name>Zn(2+)</name>
        <dbReference type="ChEBI" id="CHEBI:29105"/>
    </ligand>
</feature>
<dbReference type="InterPro" id="IPR003000">
    <property type="entry name" value="Sirtuin"/>
</dbReference>
<feature type="domain" description="Deacetylase sirtuin-type" evidence="11">
    <location>
        <begin position="14"/>
        <end position="273"/>
    </location>
</feature>
<gene>
    <name evidence="12" type="ORF">N7469_000106</name>
</gene>
<feature type="binding site" evidence="8">
    <location>
        <begin position="49"/>
        <end position="51"/>
    </location>
    <ligand>
        <name>NAD(+)</name>
        <dbReference type="ChEBI" id="CHEBI:57540"/>
    </ligand>
</feature>
<keyword evidence="4 6" id="KW-0862">Zinc</keyword>
<evidence type="ECO:0000256" key="7">
    <source>
        <dbReference type="PIRSR" id="PIRSR037938-1"/>
    </source>
</evidence>
<feature type="binding site" evidence="8">
    <location>
        <begin position="215"/>
        <end position="216"/>
    </location>
    <ligand>
        <name>NAD(+)</name>
        <dbReference type="ChEBI" id="CHEBI:57540"/>
    </ligand>
</feature>
<dbReference type="Gene3D" id="3.40.50.1220">
    <property type="entry name" value="TPP-binding domain"/>
    <property type="match status" value="1"/>
</dbReference>
<organism evidence="12 13">
    <name type="scientific">Penicillium citrinum</name>
    <dbReference type="NCBI Taxonomy" id="5077"/>
    <lineage>
        <taxon>Eukaryota</taxon>
        <taxon>Fungi</taxon>
        <taxon>Dikarya</taxon>
        <taxon>Ascomycota</taxon>
        <taxon>Pezizomycotina</taxon>
        <taxon>Eurotiomycetes</taxon>
        <taxon>Eurotiomycetidae</taxon>
        <taxon>Eurotiales</taxon>
        <taxon>Aspergillaceae</taxon>
        <taxon>Penicillium</taxon>
    </lineage>
</organism>
<feature type="binding site" evidence="9 10">
    <location>
        <position position="149"/>
    </location>
    <ligand>
        <name>Zn(2+)</name>
        <dbReference type="ChEBI" id="CHEBI:29105"/>
    </ligand>
</feature>
<dbReference type="InterPro" id="IPR050134">
    <property type="entry name" value="NAD-dep_sirtuin_deacylases"/>
</dbReference>
<evidence type="ECO:0000256" key="6">
    <source>
        <dbReference type="PIRNR" id="PIRNR037938"/>
    </source>
</evidence>
<evidence type="ECO:0000256" key="2">
    <source>
        <dbReference type="ARBA" id="ARBA00022679"/>
    </source>
</evidence>
<comment type="catalytic activity">
    <reaction evidence="6">
        <text>N(6)-acetyl-L-lysyl-[protein] + NAD(+) + H2O = 2''-O-acetyl-ADP-D-ribose + nicotinamide + L-lysyl-[protein]</text>
        <dbReference type="Rhea" id="RHEA:43636"/>
        <dbReference type="Rhea" id="RHEA-COMP:9752"/>
        <dbReference type="Rhea" id="RHEA-COMP:10731"/>
        <dbReference type="ChEBI" id="CHEBI:15377"/>
        <dbReference type="ChEBI" id="CHEBI:17154"/>
        <dbReference type="ChEBI" id="CHEBI:29969"/>
        <dbReference type="ChEBI" id="CHEBI:57540"/>
        <dbReference type="ChEBI" id="CHEBI:61930"/>
        <dbReference type="ChEBI" id="CHEBI:83767"/>
        <dbReference type="EC" id="2.3.1.286"/>
    </reaction>
</comment>
<dbReference type="PANTHER" id="PTHR11085:SF14">
    <property type="entry name" value="NAD-DEPENDENT PROTEIN DEACETYLASE HST2-2"/>
    <property type="match status" value="1"/>
</dbReference>
<evidence type="ECO:0000313" key="12">
    <source>
        <dbReference type="EMBL" id="KAJ5241779.1"/>
    </source>
</evidence>
<dbReference type="InterPro" id="IPR017328">
    <property type="entry name" value="Sirtuin_class_I"/>
</dbReference>
<evidence type="ECO:0000313" key="13">
    <source>
        <dbReference type="Proteomes" id="UP001147733"/>
    </source>
</evidence>
<keyword evidence="3 6" id="KW-0479">Metal-binding</keyword>
<dbReference type="EC" id="2.3.1.286" evidence="6"/>
<keyword evidence="2 6" id="KW-0808">Transferase</keyword>
<dbReference type="OrthoDB" id="420264at2759"/>
<reference evidence="12" key="1">
    <citation type="submission" date="2022-11" db="EMBL/GenBank/DDBJ databases">
        <authorList>
            <person name="Petersen C."/>
        </authorList>
    </citation>
    <scope>NUCLEOTIDE SEQUENCE</scope>
    <source>
        <strain evidence="12">IBT 23319</strain>
    </source>
</reference>
<dbReference type="Pfam" id="PF02146">
    <property type="entry name" value="SIR2"/>
    <property type="match status" value="1"/>
</dbReference>
<dbReference type="SUPFAM" id="SSF52467">
    <property type="entry name" value="DHS-like NAD/FAD-binding domain"/>
    <property type="match status" value="1"/>
</dbReference>
<dbReference type="PANTHER" id="PTHR11085">
    <property type="entry name" value="NAD-DEPENDENT PROTEIN DEACYLASE SIRTUIN-5, MITOCHONDRIAL-RELATED"/>
    <property type="match status" value="1"/>
</dbReference>
<dbReference type="AlphaFoldDB" id="A0A9W9TV42"/>
<evidence type="ECO:0000256" key="3">
    <source>
        <dbReference type="ARBA" id="ARBA00022723"/>
    </source>
</evidence>
<dbReference type="EMBL" id="JAPQKT010000001">
    <property type="protein sequence ID" value="KAJ5241779.1"/>
    <property type="molecule type" value="Genomic_DNA"/>
</dbReference>
<evidence type="ECO:0000256" key="10">
    <source>
        <dbReference type="PROSITE-ProRule" id="PRU00236"/>
    </source>
</evidence>
<evidence type="ECO:0000256" key="9">
    <source>
        <dbReference type="PIRSR" id="PIRSR037938-3"/>
    </source>
</evidence>
<dbReference type="GO" id="GO:0008270">
    <property type="term" value="F:zinc ion binding"/>
    <property type="evidence" value="ECO:0007669"/>
    <property type="project" value="UniProtKB-UniRule"/>
</dbReference>
<dbReference type="GO" id="GO:0070403">
    <property type="term" value="F:NAD+ binding"/>
    <property type="evidence" value="ECO:0007669"/>
    <property type="project" value="UniProtKB-UniRule"/>
</dbReference>
<sequence>MDPNKQPLPSNTITNPNIHSITDRIKSGEIKRIVVLTGAGISTSAGIPDFRSPGTGLYDRLAPLKLPYPEAIFHINYFSHSPELFYGLARARHPGNLKPTISHAFLALLAKKHLLHFLFTQNLDGLEETAGVPADKVLWTHGNWKSQHCSKCNAFYPDHLMKKAIATGDVPYCLVDGCNAPVKPDVVFFGQALPAQYDAKVNFIDEADLLIVMGTSLKVAPCSSLPSAVLRGVPRLLVNLDHAGDMGCRDEDICLLGSCDDGVRNLADILGWREELEAIWREAVARCIPINTEFQDGPSIDECIAKMAAQMDAKLGISKGHKNMLENHLDNKFAQMIGKPSRSPTN</sequence>
<proteinExistence type="inferred from homology"/>
<comment type="caution">
    <text evidence="12">The sequence shown here is derived from an EMBL/GenBank/DDBJ whole genome shotgun (WGS) entry which is preliminary data.</text>
</comment>
<accession>A0A9W9TV42</accession>
<feature type="binding site" evidence="8">
    <location>
        <begin position="121"/>
        <end position="124"/>
    </location>
    <ligand>
        <name>NAD(+)</name>
        <dbReference type="ChEBI" id="CHEBI:57540"/>
    </ligand>
</feature>
<evidence type="ECO:0000256" key="5">
    <source>
        <dbReference type="ARBA" id="ARBA00023027"/>
    </source>
</evidence>
<keyword evidence="5 6" id="KW-0520">NAD</keyword>
<dbReference type="GO" id="GO:0017136">
    <property type="term" value="F:histone deacetylase activity, NAD-dependent"/>
    <property type="evidence" value="ECO:0007669"/>
    <property type="project" value="InterPro"/>
</dbReference>
<reference evidence="12" key="2">
    <citation type="journal article" date="2023" name="IMA Fungus">
        <title>Comparative genomic study of the Penicillium genus elucidates a diverse pangenome and 15 lateral gene transfer events.</title>
        <authorList>
            <person name="Petersen C."/>
            <person name="Sorensen T."/>
            <person name="Nielsen M.R."/>
            <person name="Sondergaard T.E."/>
            <person name="Sorensen J.L."/>
            <person name="Fitzpatrick D.A."/>
            <person name="Frisvad J.C."/>
            <person name="Nielsen K.L."/>
        </authorList>
    </citation>
    <scope>NUCLEOTIDE SEQUENCE</scope>
    <source>
        <strain evidence="12">IBT 23319</strain>
    </source>
</reference>
<feature type="binding site" evidence="8">
    <location>
        <begin position="239"/>
        <end position="241"/>
    </location>
    <ligand>
        <name>NAD(+)</name>
        <dbReference type="ChEBI" id="CHEBI:57540"/>
    </ligand>
</feature>
<dbReference type="InterPro" id="IPR026590">
    <property type="entry name" value="Ssirtuin_cat_dom"/>
</dbReference>
<evidence type="ECO:0000256" key="4">
    <source>
        <dbReference type="ARBA" id="ARBA00022833"/>
    </source>
</evidence>
<dbReference type="GeneID" id="81378193"/>
<dbReference type="InterPro" id="IPR026591">
    <property type="entry name" value="Sirtuin_cat_small_dom_sf"/>
</dbReference>
<name>A0A9W9TV42_PENCI</name>
<feature type="binding site" evidence="8">
    <location>
        <position position="259"/>
    </location>
    <ligand>
        <name>NAD(+)</name>
        <dbReference type="ChEBI" id="CHEBI:57540"/>
    </ligand>
</feature>
<comment type="cofactor">
    <cofactor evidence="9">
        <name>Zn(2+)</name>
        <dbReference type="ChEBI" id="CHEBI:29105"/>
    </cofactor>
    <text evidence="9">Binds 1 zinc ion per subunit.</text>
</comment>
<feature type="binding site" evidence="9 10">
    <location>
        <position position="152"/>
    </location>
    <ligand>
        <name>Zn(2+)</name>
        <dbReference type="ChEBI" id="CHEBI:29105"/>
    </ligand>
</feature>
<feature type="binding site" evidence="8">
    <location>
        <begin position="39"/>
        <end position="43"/>
    </location>
    <ligand>
        <name>NAD(+)</name>
        <dbReference type="ChEBI" id="CHEBI:57540"/>
    </ligand>
</feature>
<dbReference type="InterPro" id="IPR029035">
    <property type="entry name" value="DHS-like_NAD/FAD-binding_dom"/>
</dbReference>